<reference evidence="1" key="1">
    <citation type="journal article" date="2019" name="MBio">
        <title>Virus Genomes from Deep Sea Sediments Expand the Ocean Megavirome and Support Independent Origins of Viral Gigantism.</title>
        <authorList>
            <person name="Backstrom D."/>
            <person name="Yutin N."/>
            <person name="Jorgensen S.L."/>
            <person name="Dharamshi J."/>
            <person name="Homa F."/>
            <person name="Zaremba-Niedwiedzka K."/>
            <person name="Spang A."/>
            <person name="Wolf Y.I."/>
            <person name="Koonin E.V."/>
            <person name="Ettema T.J."/>
        </authorList>
    </citation>
    <scope>NUCLEOTIDE SEQUENCE</scope>
</reference>
<evidence type="ECO:0000313" key="1">
    <source>
        <dbReference type="EMBL" id="QBK90440.1"/>
    </source>
</evidence>
<accession>A0A481Z5S6</accession>
<gene>
    <name evidence="1" type="ORF">LCPAC103_01210</name>
</gene>
<organism evidence="1">
    <name type="scientific">Pithovirus LCPAC103</name>
    <dbReference type="NCBI Taxonomy" id="2506588"/>
    <lineage>
        <taxon>Viruses</taxon>
        <taxon>Pithoviruses</taxon>
    </lineage>
</organism>
<dbReference type="EMBL" id="MK500485">
    <property type="protein sequence ID" value="QBK90440.1"/>
    <property type="molecule type" value="Genomic_DNA"/>
</dbReference>
<name>A0A481Z5S6_9VIRU</name>
<protein>
    <submittedName>
        <fullName evidence="1">Uncharacterized protein</fullName>
    </submittedName>
</protein>
<proteinExistence type="predicted"/>
<sequence length="156" mass="17655">MEVQTYTTADIYNMNPSWVPVFLAKLGLQPTGVHTGRGRIVEELNKRGLILDPPIEVPRPLNIKMMSDTGRIKMVVNMTVEDGDTYSYGIVGNITEEQKDVLFSAAGSHGSDRAMRVMRYNDRTSDISFEADQIISLHKDNWPKYPVLTITFMTWS</sequence>